<keyword evidence="2" id="KW-1185">Reference proteome</keyword>
<reference evidence="1 2" key="1">
    <citation type="submission" date="2013-02" db="EMBL/GenBank/DDBJ databases">
        <authorList>
            <person name="Lukaszewicz M."/>
            <person name="Biegalska A."/>
            <person name="Krasowska A."/>
        </authorList>
    </citation>
    <scope>NUCLEOTIDE SEQUENCE [LARGE SCALE GENOMIC DNA]</scope>
</reference>
<gene>
    <name evidence="1" type="ORF">SIOphi_00670</name>
</gene>
<organism evidence="1 2">
    <name type="scientific">Bacillus phage SIOphi</name>
    <dbReference type="NCBI Taxonomy" id="1285382"/>
    <lineage>
        <taxon>Viruses</taxon>
        <taxon>Duplodnaviria</taxon>
        <taxon>Heunggongvirae</taxon>
        <taxon>Uroviricota</taxon>
        <taxon>Caudoviricetes</taxon>
        <taxon>Herelleviridae</taxon>
        <taxon>Bastillevirinae</taxon>
        <taxon>Siophivirus</taxon>
        <taxon>Siophivirus SIOphi</taxon>
    </lineage>
</organism>
<protein>
    <submittedName>
        <fullName evidence="1">Uncharacterized protein</fullName>
    </submittedName>
</protein>
<sequence>MEEQKSNKNIDYMVWKASELIEVTTPAELQILGRITDRILRKREERGEKGLKAYLVVDMDKPYADEIKEVLKRHGEL</sequence>
<accession>R4JDV2</accession>
<dbReference type="Proteomes" id="UP000258501">
    <property type="component" value="Segment"/>
</dbReference>
<evidence type="ECO:0000313" key="2">
    <source>
        <dbReference type="Proteomes" id="UP000258501"/>
    </source>
</evidence>
<evidence type="ECO:0000313" key="1">
    <source>
        <dbReference type="EMBL" id="AGK86942.1"/>
    </source>
</evidence>
<proteinExistence type="predicted"/>
<dbReference type="EMBL" id="KC699836">
    <property type="protein sequence ID" value="AGK86942.1"/>
    <property type="molecule type" value="Genomic_DNA"/>
</dbReference>
<name>R4JDV2_9CAUD</name>